<dbReference type="InterPro" id="IPR005825">
    <property type="entry name" value="Ribosomal_uL24_CS"/>
</dbReference>
<evidence type="ECO:0000313" key="9">
    <source>
        <dbReference type="RefSeq" id="XP_071920978.1"/>
    </source>
</evidence>
<feature type="region of interest" description="Disordered" evidence="5">
    <location>
        <begin position="700"/>
        <end position="722"/>
    </location>
</feature>
<feature type="domain" description="NusG-like N-terminal" evidence="6">
    <location>
        <begin position="160"/>
        <end position="246"/>
    </location>
</feature>
<dbReference type="InterPro" id="IPR041973">
    <property type="entry name" value="KOW_Spt5_1"/>
</dbReference>
<evidence type="ECO:0000259" key="7">
    <source>
        <dbReference type="SMART" id="SM00739"/>
    </source>
</evidence>
<dbReference type="Pfam" id="PF23037">
    <property type="entry name" value="KOWx_SPT5"/>
    <property type="match status" value="1"/>
</dbReference>
<dbReference type="GO" id="GO:0003746">
    <property type="term" value="F:translation elongation factor activity"/>
    <property type="evidence" value="ECO:0007669"/>
    <property type="project" value="UniProtKB-KW"/>
</dbReference>
<dbReference type="GeneID" id="113708684"/>
<evidence type="ECO:0000256" key="5">
    <source>
        <dbReference type="SAM" id="MobiDB-lite"/>
    </source>
</evidence>
<feature type="compositionally biased region" description="Basic and acidic residues" evidence="5">
    <location>
        <begin position="9"/>
        <end position="26"/>
    </location>
</feature>
<comment type="similarity">
    <text evidence="2">Belongs to the SPT5 family.</text>
</comment>
<evidence type="ECO:0000313" key="8">
    <source>
        <dbReference type="Proteomes" id="UP001652660"/>
    </source>
</evidence>
<sequence length="763" mass="85947">MGRSRGKKKGSEEFEPREVDDFDGGKAGRKKRRRSEFVDDVAEEEEEREYRAGKRRRSKRKSGLQYLDWEAVVDDDEEEDQEDEEGFDDDFIENGSADILDKDDAIQTHRSFLVDSEDDEEEDIEALEKRVQERYGKRDLELDEEPTEVEQQALLPTIRDPKLWRVTCVNGHEREVAFCLMQKSIDEGSQLQIRSAVALDHIKNYIYVEADKEAHVKEACKGLCKINSKQIMLVPLKEMTDVLSVKTKAVHLSRGAWVRMRNGMYKGELAKVVDIDNVRQKVTVKLFPSNNLRALGDGVSKKNDFHITPRSKDGFLLKEVSFRSVNACSVHPTIDELEKFLHSSHIEDGDMANLLSLSTNRKKAQFFKGDRVIVVKGDLKNLKGWVEKVEEDNIHVKPDVGYHLDYLVMSPKELCKYFEPGNHVKIICGAAEGTTGFVVSVEGHLVNIISDTTKELLQVFADHVMEISEAASGVDQIEDFELHNLVQLDDSSFGVIIHIENESFQVLKGIPGKAVVEIVKLGNIRCKLDGIKYQTKDQLNHQLSVNDLVKVVEGVWRGRTGKILHIYKGNLFIYDHHHLENAGFMCAKSQSCILLAGGSRATNNWNGENTSSCSRVHLSQQRSSRGCSSMNARGRYGFQQERDALIGAFIKIREGVYKGHKGRVKNIKGKNVQVELEAQMRVVLVGLDQITDTVNISMPSRQASRSGFESGAPDHSSQTPLPPCMTPMRDHEVHDGGWTPVHDRAWNSNPTVGVTAGLSGNWV</sequence>
<dbReference type="InterPro" id="IPR005824">
    <property type="entry name" value="KOW"/>
</dbReference>
<dbReference type="Gene3D" id="2.30.30.30">
    <property type="match status" value="4"/>
</dbReference>
<dbReference type="Pfam" id="PF23284">
    <property type="entry name" value="KOW2_Spt5"/>
    <property type="match status" value="1"/>
</dbReference>
<dbReference type="CDD" id="cd06083">
    <property type="entry name" value="KOW_Spt5_3"/>
    <property type="match status" value="1"/>
</dbReference>
<dbReference type="CDD" id="cd06084">
    <property type="entry name" value="KOW_Spt5_4"/>
    <property type="match status" value="1"/>
</dbReference>
<evidence type="ECO:0000256" key="3">
    <source>
        <dbReference type="ARBA" id="ARBA00023163"/>
    </source>
</evidence>
<dbReference type="InterPro" id="IPR036735">
    <property type="entry name" value="NGN_dom_sf"/>
</dbReference>
<feature type="domain" description="KOW" evidence="7">
    <location>
        <begin position="365"/>
        <end position="392"/>
    </location>
</feature>
<dbReference type="CDD" id="cd09888">
    <property type="entry name" value="NGN_Euk"/>
    <property type="match status" value="1"/>
</dbReference>
<dbReference type="InterPro" id="IPR039385">
    <property type="entry name" value="NGN_Euk"/>
</dbReference>
<dbReference type="PANTHER" id="PTHR11125">
    <property type="entry name" value="SUPPRESSOR OF TY 5"/>
    <property type="match status" value="1"/>
</dbReference>
<dbReference type="SUPFAM" id="SSF50104">
    <property type="entry name" value="Translation proteins SH3-like domain"/>
    <property type="match status" value="3"/>
</dbReference>
<dbReference type="InterPro" id="IPR041977">
    <property type="entry name" value="KOW_Spt5_4"/>
</dbReference>
<organism evidence="8 9">
    <name type="scientific">Coffea arabica</name>
    <name type="common">Arabian coffee</name>
    <dbReference type="NCBI Taxonomy" id="13443"/>
    <lineage>
        <taxon>Eukaryota</taxon>
        <taxon>Viridiplantae</taxon>
        <taxon>Streptophyta</taxon>
        <taxon>Embryophyta</taxon>
        <taxon>Tracheophyta</taxon>
        <taxon>Spermatophyta</taxon>
        <taxon>Magnoliopsida</taxon>
        <taxon>eudicotyledons</taxon>
        <taxon>Gunneridae</taxon>
        <taxon>Pentapetalae</taxon>
        <taxon>asterids</taxon>
        <taxon>lamiids</taxon>
        <taxon>Gentianales</taxon>
        <taxon>Rubiaceae</taxon>
        <taxon>Ixoroideae</taxon>
        <taxon>Gardenieae complex</taxon>
        <taxon>Bertiereae - Coffeeae clade</taxon>
        <taxon>Coffeeae</taxon>
        <taxon>Coffea</taxon>
    </lineage>
</organism>
<accession>A0ABM4VN60</accession>
<dbReference type="CDD" id="cd06081">
    <property type="entry name" value="KOW_Spt5_1"/>
    <property type="match status" value="1"/>
</dbReference>
<dbReference type="Proteomes" id="UP001652660">
    <property type="component" value="Chromosome 9c"/>
</dbReference>
<dbReference type="InterPro" id="IPR041978">
    <property type="entry name" value="KOW_Spt5_5"/>
</dbReference>
<evidence type="ECO:0000259" key="6">
    <source>
        <dbReference type="SMART" id="SM00738"/>
    </source>
</evidence>
<dbReference type="InterPro" id="IPR041976">
    <property type="entry name" value="KOW_Spt5_3"/>
</dbReference>
<feature type="compositionally biased region" description="Acidic residues" evidence="5">
    <location>
        <begin position="38"/>
        <end position="47"/>
    </location>
</feature>
<feature type="region of interest" description="Disordered" evidence="5">
    <location>
        <begin position="1"/>
        <end position="61"/>
    </location>
</feature>
<dbReference type="PANTHER" id="PTHR11125:SF7">
    <property type="entry name" value="TRANSCRIPTION ELONGATION FACTOR SPT5"/>
    <property type="match status" value="1"/>
</dbReference>
<dbReference type="Pfam" id="PF23042">
    <property type="entry name" value="KOW1_SPT5"/>
    <property type="match status" value="1"/>
</dbReference>
<keyword evidence="4" id="KW-0539">Nucleus</keyword>
<comment type="subcellular location">
    <subcellularLocation>
        <location evidence="1">Nucleus</location>
    </subcellularLocation>
</comment>
<dbReference type="Gene3D" id="3.30.70.940">
    <property type="entry name" value="NusG, N-terminal domain"/>
    <property type="match status" value="1"/>
</dbReference>
<dbReference type="InterPro" id="IPR006645">
    <property type="entry name" value="NGN-like_dom"/>
</dbReference>
<evidence type="ECO:0000256" key="4">
    <source>
        <dbReference type="ARBA" id="ARBA00023242"/>
    </source>
</evidence>
<dbReference type="Pfam" id="PF23291">
    <property type="entry name" value="KOW4_SPT5"/>
    <property type="match status" value="1"/>
</dbReference>
<keyword evidence="9" id="KW-0648">Protein biosynthesis</keyword>
<dbReference type="InterPro" id="IPR041975">
    <property type="entry name" value="KOW_Spt5_2"/>
</dbReference>
<keyword evidence="8" id="KW-1185">Reference proteome</keyword>
<dbReference type="InterPro" id="IPR005100">
    <property type="entry name" value="NGN-domain"/>
</dbReference>
<dbReference type="Pfam" id="PF11942">
    <property type="entry name" value="Spt5_N"/>
    <property type="match status" value="1"/>
</dbReference>
<dbReference type="CDD" id="cd06082">
    <property type="entry name" value="KOW_Spt5_2"/>
    <property type="match status" value="1"/>
</dbReference>
<protein>
    <submittedName>
        <fullName evidence="9">Transcription elongation factor SPT5 homolog 1 isoform X1</fullName>
    </submittedName>
</protein>
<evidence type="ECO:0000256" key="2">
    <source>
        <dbReference type="ARBA" id="ARBA00006956"/>
    </source>
</evidence>
<dbReference type="InterPro" id="IPR014722">
    <property type="entry name" value="Rib_uL2_dom2"/>
</dbReference>
<keyword evidence="9" id="KW-0251">Elongation factor</keyword>
<dbReference type="RefSeq" id="XP_071920978.1">
    <property type="nucleotide sequence ID" value="XM_072064877.1"/>
</dbReference>
<dbReference type="SMART" id="SM00739">
    <property type="entry name" value="KOW"/>
    <property type="match status" value="5"/>
</dbReference>
<dbReference type="PROSITE" id="PS01108">
    <property type="entry name" value="RIBOSOMAL_L24"/>
    <property type="match status" value="1"/>
</dbReference>
<gene>
    <name evidence="9" type="primary">LOC113708684</name>
</gene>
<feature type="domain" description="KOW" evidence="7">
    <location>
        <begin position="251"/>
        <end position="278"/>
    </location>
</feature>
<dbReference type="SMART" id="SM00738">
    <property type="entry name" value="NGN"/>
    <property type="match status" value="1"/>
</dbReference>
<dbReference type="Pfam" id="PF03439">
    <property type="entry name" value="Spt5-NGN"/>
    <property type="match status" value="1"/>
</dbReference>
<name>A0ABM4VN60_COFAR</name>
<dbReference type="InterPro" id="IPR057936">
    <property type="entry name" value="KOWx_Spt5"/>
</dbReference>
<feature type="domain" description="KOW" evidence="7">
    <location>
        <begin position="542"/>
        <end position="569"/>
    </location>
</feature>
<evidence type="ECO:0000256" key="1">
    <source>
        <dbReference type="ARBA" id="ARBA00004123"/>
    </source>
</evidence>
<dbReference type="InterPro" id="IPR022581">
    <property type="entry name" value="Spt5_N"/>
</dbReference>
<feature type="domain" description="KOW" evidence="7">
    <location>
        <begin position="417"/>
        <end position="444"/>
    </location>
</feature>
<reference evidence="9" key="1">
    <citation type="submission" date="2025-08" db="UniProtKB">
        <authorList>
            <consortium name="RefSeq"/>
        </authorList>
    </citation>
    <scope>IDENTIFICATION</scope>
    <source>
        <tissue evidence="9">Leaves</tissue>
    </source>
</reference>
<dbReference type="InterPro" id="IPR008991">
    <property type="entry name" value="Translation_prot_SH3-like_sf"/>
</dbReference>
<dbReference type="Pfam" id="PF23290">
    <property type="entry name" value="KOW5_SPT5"/>
    <property type="match status" value="1"/>
</dbReference>
<keyword evidence="3" id="KW-0804">Transcription</keyword>
<proteinExistence type="inferred from homology"/>
<dbReference type="InterPro" id="IPR039659">
    <property type="entry name" value="SPT5"/>
</dbReference>
<feature type="domain" description="KOW" evidence="7">
    <location>
        <begin position="643"/>
        <end position="670"/>
    </location>
</feature>